<evidence type="ECO:0000256" key="8">
    <source>
        <dbReference type="SAM" id="Coils"/>
    </source>
</evidence>
<dbReference type="InterPro" id="IPR003265">
    <property type="entry name" value="HhH-GPD_domain"/>
</dbReference>
<dbReference type="NCBIfam" id="NF002305">
    <property type="entry name" value="PRK01229.1"/>
    <property type="match status" value="1"/>
</dbReference>
<evidence type="ECO:0000256" key="4">
    <source>
        <dbReference type="ARBA" id="ARBA00023239"/>
    </source>
</evidence>
<accession>A0A7V3JA28</accession>
<evidence type="ECO:0000256" key="5">
    <source>
        <dbReference type="ARBA" id="ARBA00023268"/>
    </source>
</evidence>
<keyword evidence="4 7" id="KW-0456">Lyase</keyword>
<dbReference type="EMBL" id="DTGG01000093">
    <property type="protein sequence ID" value="HFZ09081.1"/>
    <property type="molecule type" value="Genomic_DNA"/>
</dbReference>
<comment type="similarity">
    <text evidence="7">Belongs to the type-2 OGG1 family.</text>
</comment>
<keyword evidence="5 7" id="KW-0511">Multifunctional enzyme</keyword>
<evidence type="ECO:0000256" key="7">
    <source>
        <dbReference type="HAMAP-Rule" id="MF_00241"/>
    </source>
</evidence>
<feature type="active site" evidence="7">
    <location>
        <position position="151"/>
    </location>
</feature>
<dbReference type="HAMAP" id="MF_00241">
    <property type="entry name" value="Ogg"/>
    <property type="match status" value="1"/>
</dbReference>
<comment type="catalytic activity">
    <reaction evidence="7">
        <text>2'-deoxyribonucleotide-(2'-deoxyribose 5'-phosphate)-2'-deoxyribonucleotide-DNA = a 3'-end 2'-deoxyribonucleotide-(2,3-dehydro-2,3-deoxyribose 5'-phosphate)-DNA + a 5'-end 5'-phospho-2'-deoxyribonucleoside-DNA + H(+)</text>
        <dbReference type="Rhea" id="RHEA:66592"/>
        <dbReference type="Rhea" id="RHEA-COMP:13180"/>
        <dbReference type="Rhea" id="RHEA-COMP:16897"/>
        <dbReference type="Rhea" id="RHEA-COMP:17067"/>
        <dbReference type="ChEBI" id="CHEBI:15378"/>
        <dbReference type="ChEBI" id="CHEBI:136412"/>
        <dbReference type="ChEBI" id="CHEBI:157695"/>
        <dbReference type="ChEBI" id="CHEBI:167181"/>
        <dbReference type="EC" id="4.2.99.18"/>
    </reaction>
</comment>
<gene>
    <name evidence="7" type="primary">ogg</name>
    <name evidence="10" type="ORF">ENV41_02995</name>
</gene>
<dbReference type="InterPro" id="IPR011257">
    <property type="entry name" value="DNA_glycosylase"/>
</dbReference>
<dbReference type="Gene3D" id="1.10.1670.10">
    <property type="entry name" value="Helix-hairpin-Helix base-excision DNA repair enzymes (C-terminal)"/>
    <property type="match status" value="1"/>
</dbReference>
<reference evidence="10" key="1">
    <citation type="journal article" date="2020" name="mSystems">
        <title>Genome- and Community-Level Interaction Insights into Carbon Utilization and Element Cycling Functions of Hydrothermarchaeota in Hydrothermal Sediment.</title>
        <authorList>
            <person name="Zhou Z."/>
            <person name="Liu Y."/>
            <person name="Xu W."/>
            <person name="Pan J."/>
            <person name="Luo Z.H."/>
            <person name="Li M."/>
        </authorList>
    </citation>
    <scope>NUCLEOTIDE SEQUENCE [LARGE SCALE GENOMIC DNA]</scope>
    <source>
        <strain evidence="10">SpSt-757</strain>
    </source>
</reference>
<dbReference type="Pfam" id="PF22175">
    <property type="entry name" value="Ogg-HhH"/>
    <property type="match status" value="1"/>
</dbReference>
<evidence type="ECO:0000313" key="10">
    <source>
        <dbReference type="EMBL" id="HFZ09081.1"/>
    </source>
</evidence>
<evidence type="ECO:0000256" key="1">
    <source>
        <dbReference type="ARBA" id="ARBA00022763"/>
    </source>
</evidence>
<evidence type="ECO:0000256" key="2">
    <source>
        <dbReference type="ARBA" id="ARBA00022801"/>
    </source>
</evidence>
<dbReference type="GO" id="GO:0016799">
    <property type="term" value="F:hydrolase activity, hydrolyzing N-glycosyl compounds"/>
    <property type="evidence" value="ECO:0007669"/>
    <property type="project" value="UniProtKB-UniRule"/>
</dbReference>
<comment type="caution">
    <text evidence="10">The sequence shown here is derived from an EMBL/GenBank/DDBJ whole genome shotgun (WGS) entry which is preliminary data.</text>
</comment>
<dbReference type="SMART" id="SM00478">
    <property type="entry name" value="ENDO3c"/>
    <property type="match status" value="1"/>
</dbReference>
<keyword evidence="2 7" id="KW-0378">Hydrolase</keyword>
<dbReference type="EC" id="3.2.2.-" evidence="7"/>
<dbReference type="InterPro" id="IPR012092">
    <property type="entry name" value="DNA_glyclase/AP_lyase_Ogg"/>
</dbReference>
<proteinExistence type="inferred from homology"/>
<sequence>MNEIENLKKLYEKLKKQIEQRLQEFTAKKNENEIEILKEFVFCTLTPQSKAKVCWQAVENLFNNKVYVNPTEENIKKFLKGVRFPNNKAEFVANNLRKIKEDHFDLKKFVNSSTPSQEKRMFLVKNFKGIGMKEASHFLRNTGHFDLAILDRHILRNLLELGVIEKVPESLSTKNYLAIEEKMKDFSNQIGIPFAHLDMLLWAKEAGEVFK</sequence>
<dbReference type="AlphaFoldDB" id="A0A7V3JA28"/>
<evidence type="ECO:0000256" key="6">
    <source>
        <dbReference type="ARBA" id="ARBA00023295"/>
    </source>
</evidence>
<keyword evidence="6 7" id="KW-0326">Glycosidase</keyword>
<feature type="domain" description="HhH-GPD" evidence="9">
    <location>
        <begin position="45"/>
        <end position="206"/>
    </location>
</feature>
<feature type="coiled-coil region" evidence="8">
    <location>
        <begin position="1"/>
        <end position="35"/>
    </location>
</feature>
<feature type="site" description="Important for guanine/8-oxoguanine distinction" evidence="7">
    <location>
        <position position="211"/>
    </location>
</feature>
<dbReference type="PIRSF" id="PIRSF005954">
    <property type="entry name" value="Thrmst_ogg"/>
    <property type="match status" value="1"/>
</dbReference>
<protein>
    <recommendedName>
        <fullName evidence="7">8-oxoguanine DNA glycosylase/AP lyase</fullName>
    </recommendedName>
    <domain>
        <recommendedName>
            <fullName evidence="7">8-oxoguanine DNA glycosylase</fullName>
            <shortName evidence="7">8-oxoG DNA glycosylase</shortName>
            <ecNumber evidence="7">3.2.2.-</ecNumber>
        </recommendedName>
    </domain>
    <domain>
        <recommendedName>
            <fullName evidence="7">DNA-(apurinic or apyrimidinic site) lyase</fullName>
            <shortName evidence="7">AP lyase</shortName>
            <ecNumber evidence="7">4.2.99.18</ecNumber>
        </recommendedName>
    </domain>
</protein>
<keyword evidence="3 7" id="KW-0234">DNA repair</keyword>
<name>A0A7V3JA28_UNCC3</name>
<organism evidence="10">
    <name type="scientific">candidate division CPR3 bacterium</name>
    <dbReference type="NCBI Taxonomy" id="2268181"/>
    <lineage>
        <taxon>Bacteria</taxon>
        <taxon>Bacteria division CPR3</taxon>
    </lineage>
</organism>
<feature type="active site" evidence="7">
    <location>
        <position position="133"/>
    </location>
</feature>
<dbReference type="EC" id="4.2.99.18" evidence="7"/>
<dbReference type="GO" id="GO:0006284">
    <property type="term" value="P:base-excision repair"/>
    <property type="evidence" value="ECO:0007669"/>
    <property type="project" value="UniProtKB-UniRule"/>
</dbReference>
<keyword evidence="1 7" id="KW-0227">DNA damage</keyword>
<dbReference type="CDD" id="cd00056">
    <property type="entry name" value="ENDO3c"/>
    <property type="match status" value="1"/>
</dbReference>
<keyword evidence="8" id="KW-0175">Coiled coil</keyword>
<dbReference type="Gene3D" id="1.10.340.30">
    <property type="entry name" value="Hypothetical protein, domain 2"/>
    <property type="match status" value="1"/>
</dbReference>
<dbReference type="GO" id="GO:0140078">
    <property type="term" value="F:class I DNA-(apurinic or apyrimidinic site) endonuclease activity"/>
    <property type="evidence" value="ECO:0007669"/>
    <property type="project" value="UniProtKB-EC"/>
</dbReference>
<evidence type="ECO:0000259" key="9">
    <source>
        <dbReference type="SMART" id="SM00478"/>
    </source>
</evidence>
<evidence type="ECO:0000256" key="3">
    <source>
        <dbReference type="ARBA" id="ARBA00023204"/>
    </source>
</evidence>
<dbReference type="InterPro" id="IPR023170">
    <property type="entry name" value="HhH_base_excis_C"/>
</dbReference>
<dbReference type="SUPFAM" id="SSF48150">
    <property type="entry name" value="DNA-glycosylase"/>
    <property type="match status" value="1"/>
</dbReference>
<comment type="function">
    <text evidence="7">Catalyzes the excision of an oxidatively damaged form of guanine (7,8-dihydro-8-oxoguanine = 8-oxoG) from DNA. Also cleaves the DNA backbone at apurinic/apyrimidinic sites (AP sites).</text>
</comment>